<dbReference type="GO" id="GO:0016887">
    <property type="term" value="F:ATP hydrolysis activity"/>
    <property type="evidence" value="ECO:0007669"/>
    <property type="project" value="InterPro"/>
</dbReference>
<dbReference type="GO" id="GO:0015807">
    <property type="term" value="P:L-amino acid transport"/>
    <property type="evidence" value="ECO:0007669"/>
    <property type="project" value="TreeGrafter"/>
</dbReference>
<protein>
    <submittedName>
        <fullName evidence="7">Branched chain amino acid ABC transporter, ATP-binding protein</fullName>
    </submittedName>
</protein>
<accession>A0AAC8YW70</accession>
<dbReference type="InterPro" id="IPR052156">
    <property type="entry name" value="BCAA_Transport_ATP-bd_LivF"/>
</dbReference>
<dbReference type="GO" id="GO:0015658">
    <property type="term" value="F:branched-chain amino acid transmembrane transporter activity"/>
    <property type="evidence" value="ECO:0007669"/>
    <property type="project" value="TreeGrafter"/>
</dbReference>
<dbReference type="Pfam" id="PF00005">
    <property type="entry name" value="ABC_tran"/>
    <property type="match status" value="1"/>
</dbReference>
<keyword evidence="5" id="KW-0029">Amino-acid transport</keyword>
<dbReference type="GO" id="GO:0005524">
    <property type="term" value="F:ATP binding"/>
    <property type="evidence" value="ECO:0007669"/>
    <property type="project" value="UniProtKB-KW"/>
</dbReference>
<keyword evidence="7" id="KW-0614">Plasmid</keyword>
<dbReference type="KEGG" id="aak:AA2016_6569"/>
<geneLocation type="plasmid" evidence="7 8">
    <name>pAA04</name>
</geneLocation>
<evidence type="ECO:0000313" key="8">
    <source>
        <dbReference type="Proteomes" id="UP000075755"/>
    </source>
</evidence>
<dbReference type="InterPro" id="IPR003439">
    <property type="entry name" value="ABC_transporter-like_ATP-bd"/>
</dbReference>
<dbReference type="AlphaFoldDB" id="A0AAC8YW70"/>
<evidence type="ECO:0000313" key="7">
    <source>
        <dbReference type="EMBL" id="AMS45459.1"/>
    </source>
</evidence>
<keyword evidence="2" id="KW-0813">Transport</keyword>
<name>A0AAC8YW70_AMIAI</name>
<sequence>MHISGRHDLHGSHFLQIRDLQVSYGGSVALRGVSLKVPKGRTVGIIGPNGAGKSTLLAAVAGGVSVLGGTVHFDGRDLTGAKAETIASWGVSLVPEGRHSFGSMTVEENLLVGGYLRYSGTALRNAMETQLQNFPRLRERFRQPAGKLSGGEQQMLVIARALMTQPRLLLLDEPSLGLAPKIVDEVYAILAELRSSLGLTIIVNEQTSRRILQFADQVHVLREGEFRLSSPTSQISSEELASAYFGHQHGHDEKAELI</sequence>
<evidence type="ECO:0000256" key="2">
    <source>
        <dbReference type="ARBA" id="ARBA00022448"/>
    </source>
</evidence>
<dbReference type="Proteomes" id="UP000075755">
    <property type="component" value="Plasmid pAA04"/>
</dbReference>
<evidence type="ECO:0000256" key="5">
    <source>
        <dbReference type="ARBA" id="ARBA00022970"/>
    </source>
</evidence>
<comment type="similarity">
    <text evidence="1">Belongs to the ABC transporter superfamily.</text>
</comment>
<evidence type="ECO:0000256" key="1">
    <source>
        <dbReference type="ARBA" id="ARBA00005417"/>
    </source>
</evidence>
<dbReference type="PANTHER" id="PTHR43820">
    <property type="entry name" value="HIGH-AFFINITY BRANCHED-CHAIN AMINO ACID TRANSPORT ATP-BINDING PROTEIN LIVF"/>
    <property type="match status" value="1"/>
</dbReference>
<proteinExistence type="inferred from homology"/>
<dbReference type="Gene3D" id="3.40.50.300">
    <property type="entry name" value="P-loop containing nucleotide triphosphate hydrolases"/>
    <property type="match status" value="1"/>
</dbReference>
<dbReference type="InterPro" id="IPR027417">
    <property type="entry name" value="P-loop_NTPase"/>
</dbReference>
<feature type="domain" description="ABC transporter" evidence="6">
    <location>
        <begin position="15"/>
        <end position="248"/>
    </location>
</feature>
<keyword evidence="4 7" id="KW-0067">ATP-binding</keyword>
<dbReference type="PROSITE" id="PS00211">
    <property type="entry name" value="ABC_TRANSPORTER_1"/>
    <property type="match status" value="1"/>
</dbReference>
<dbReference type="InterPro" id="IPR003593">
    <property type="entry name" value="AAA+_ATPase"/>
</dbReference>
<dbReference type="SUPFAM" id="SSF52540">
    <property type="entry name" value="P-loop containing nucleoside triphosphate hydrolases"/>
    <property type="match status" value="1"/>
</dbReference>
<reference evidence="7 8" key="1">
    <citation type="submission" date="2016-03" db="EMBL/GenBank/DDBJ databases">
        <title>Complete genome of Aminobacter aminovorans KCTC 2477.</title>
        <authorList>
            <person name="Kim K.M."/>
        </authorList>
    </citation>
    <scope>NUCLEOTIDE SEQUENCE [LARGE SCALE GENOMIC DNA]</scope>
    <source>
        <strain evidence="7 8">KCTC 2477</strain>
        <plasmid evidence="7 8">pAA04</plasmid>
    </source>
</reference>
<keyword evidence="3" id="KW-0547">Nucleotide-binding</keyword>
<evidence type="ECO:0000256" key="4">
    <source>
        <dbReference type="ARBA" id="ARBA00022840"/>
    </source>
</evidence>
<dbReference type="EMBL" id="CP015009">
    <property type="protein sequence ID" value="AMS45459.1"/>
    <property type="molecule type" value="Genomic_DNA"/>
</dbReference>
<dbReference type="SMART" id="SM00382">
    <property type="entry name" value="AAA"/>
    <property type="match status" value="1"/>
</dbReference>
<dbReference type="PROSITE" id="PS50893">
    <property type="entry name" value="ABC_TRANSPORTER_2"/>
    <property type="match status" value="1"/>
</dbReference>
<evidence type="ECO:0000256" key="3">
    <source>
        <dbReference type="ARBA" id="ARBA00022741"/>
    </source>
</evidence>
<dbReference type="InterPro" id="IPR017871">
    <property type="entry name" value="ABC_transporter-like_CS"/>
</dbReference>
<organism evidence="7 8">
    <name type="scientific">Aminobacter aminovorans</name>
    <name type="common">Chelatobacter heintzii</name>
    <dbReference type="NCBI Taxonomy" id="83263"/>
    <lineage>
        <taxon>Bacteria</taxon>
        <taxon>Pseudomonadati</taxon>
        <taxon>Pseudomonadota</taxon>
        <taxon>Alphaproteobacteria</taxon>
        <taxon>Hyphomicrobiales</taxon>
        <taxon>Phyllobacteriaceae</taxon>
        <taxon>Aminobacter</taxon>
    </lineage>
</organism>
<dbReference type="CDD" id="cd03224">
    <property type="entry name" value="ABC_TM1139_LivF_branched"/>
    <property type="match status" value="1"/>
</dbReference>
<dbReference type="PANTHER" id="PTHR43820:SF4">
    <property type="entry name" value="HIGH-AFFINITY BRANCHED-CHAIN AMINO ACID TRANSPORT ATP-BINDING PROTEIN LIVF"/>
    <property type="match status" value="1"/>
</dbReference>
<evidence type="ECO:0000259" key="6">
    <source>
        <dbReference type="PROSITE" id="PS50893"/>
    </source>
</evidence>
<gene>
    <name evidence="7" type="ORF">AA2016_6569</name>
</gene>